<proteinExistence type="inferred from homology"/>
<evidence type="ECO:0000256" key="3">
    <source>
        <dbReference type="PIRSR" id="PIRSR600407-1"/>
    </source>
</evidence>
<dbReference type="GO" id="GO:0009134">
    <property type="term" value="P:nucleoside diphosphate catabolic process"/>
    <property type="evidence" value="ECO:0007669"/>
    <property type="project" value="TreeGrafter"/>
</dbReference>
<keyword evidence="4" id="KW-0547">Nucleotide-binding</keyword>
<dbReference type="PANTHER" id="PTHR11782">
    <property type="entry name" value="ADENOSINE/GUANOSINE DIPHOSPHATASE"/>
    <property type="match status" value="1"/>
</dbReference>
<keyword evidence="4" id="KW-0067">ATP-binding</keyword>
<dbReference type="AlphaFoldDB" id="K0RU13"/>
<dbReference type="PANTHER" id="PTHR11782:SF83">
    <property type="entry name" value="GUANOSINE-DIPHOSPHATASE"/>
    <property type="match status" value="1"/>
</dbReference>
<dbReference type="InterPro" id="IPR000407">
    <property type="entry name" value="GDA1_CD39_NTPase"/>
</dbReference>
<keyword evidence="7" id="KW-1185">Reference proteome</keyword>
<sequence>MRLSLPLFVAATCATTPAVRANHDDASVYGYGAIIDAGSSGSRIYLYKWPVRNFRSLPPPLSEVARATSEKNRVTPGISSPDGLAKLPGLVEAAKALVPRGVDLNTVPLYLGATAGMRVLHPDARSLIMAGVREALQASGFLFKDPWARVLSGEEEGAFGWLSANYLLNKGVPDAAASTLGALDLGGASTQITFRPSGDILANFFPLEIVNPNHNYDLYTHSFLYYGSNEARLTFDLNVLASTSVNPCYPAGYTSNDTNMTGSSEWTECLEKVKGLFQKSSQSDLCNNSDRKPRRCSFNGVYQPVIGDKKFIGMSAYVYAWRYLRLETGELTSDLDELKANGAIVCAMDYEEQKETAPPTRFRPSFHISALSRHTVTNC</sequence>
<dbReference type="GO" id="GO:0005524">
    <property type="term" value="F:ATP binding"/>
    <property type="evidence" value="ECO:0007669"/>
    <property type="project" value="UniProtKB-KW"/>
</dbReference>
<name>K0RU13_THAOC</name>
<dbReference type="Proteomes" id="UP000266841">
    <property type="component" value="Unassembled WGS sequence"/>
</dbReference>
<feature type="signal peptide" evidence="5">
    <location>
        <begin position="1"/>
        <end position="21"/>
    </location>
</feature>
<dbReference type="EMBL" id="AGNL01028532">
    <property type="protein sequence ID" value="EJK57338.1"/>
    <property type="molecule type" value="Genomic_DNA"/>
</dbReference>
<evidence type="ECO:0000313" key="7">
    <source>
        <dbReference type="Proteomes" id="UP000266841"/>
    </source>
</evidence>
<accession>K0RU13</accession>
<dbReference type="OrthoDB" id="6372431at2759"/>
<keyword evidence="5" id="KW-0732">Signal</keyword>
<comment type="caution">
    <text evidence="6">The sequence shown here is derived from an EMBL/GenBank/DDBJ whole genome shotgun (WGS) entry which is preliminary data.</text>
</comment>
<evidence type="ECO:0000313" key="6">
    <source>
        <dbReference type="EMBL" id="EJK57338.1"/>
    </source>
</evidence>
<dbReference type="Gene3D" id="3.30.420.40">
    <property type="match status" value="1"/>
</dbReference>
<dbReference type="Pfam" id="PF01150">
    <property type="entry name" value="GDA1_CD39"/>
    <property type="match status" value="1"/>
</dbReference>
<dbReference type="Gene3D" id="3.30.420.150">
    <property type="entry name" value="Exopolyphosphatase. Domain 2"/>
    <property type="match status" value="1"/>
</dbReference>
<evidence type="ECO:0000256" key="2">
    <source>
        <dbReference type="ARBA" id="ARBA00022801"/>
    </source>
</evidence>
<comment type="similarity">
    <text evidence="1">Belongs to the GDA1/CD39 NTPase family.</text>
</comment>
<dbReference type="CDD" id="cd24003">
    <property type="entry name" value="ASKHA_NBD_GDA1_CD39_NTPase"/>
    <property type="match status" value="1"/>
</dbReference>
<dbReference type="OMA" id="ENPFHRH"/>
<protein>
    <submittedName>
        <fullName evidence="6">Uncharacterized protein</fullName>
    </submittedName>
</protein>
<evidence type="ECO:0000256" key="5">
    <source>
        <dbReference type="SAM" id="SignalP"/>
    </source>
</evidence>
<keyword evidence="2" id="KW-0378">Hydrolase</keyword>
<evidence type="ECO:0000256" key="4">
    <source>
        <dbReference type="PIRSR" id="PIRSR600407-2"/>
    </source>
</evidence>
<reference evidence="6 7" key="1">
    <citation type="journal article" date="2012" name="Genome Biol.">
        <title>Genome and low-iron response of an oceanic diatom adapted to chronic iron limitation.</title>
        <authorList>
            <person name="Lommer M."/>
            <person name="Specht M."/>
            <person name="Roy A.S."/>
            <person name="Kraemer L."/>
            <person name="Andreson R."/>
            <person name="Gutowska M.A."/>
            <person name="Wolf J."/>
            <person name="Bergner S.V."/>
            <person name="Schilhabel M.B."/>
            <person name="Klostermeier U.C."/>
            <person name="Beiko R.G."/>
            <person name="Rosenstiel P."/>
            <person name="Hippler M."/>
            <person name="Laroche J."/>
        </authorList>
    </citation>
    <scope>NUCLEOTIDE SEQUENCE [LARGE SCALE GENOMIC DNA]</scope>
    <source>
        <strain evidence="6 7">CCMP1005</strain>
    </source>
</reference>
<dbReference type="GO" id="GO:0016020">
    <property type="term" value="C:membrane"/>
    <property type="evidence" value="ECO:0007669"/>
    <property type="project" value="TreeGrafter"/>
</dbReference>
<evidence type="ECO:0000256" key="1">
    <source>
        <dbReference type="ARBA" id="ARBA00009283"/>
    </source>
</evidence>
<feature type="active site" description="Proton acceptor" evidence="3">
    <location>
        <position position="156"/>
    </location>
</feature>
<feature type="binding site" evidence="4">
    <location>
        <begin position="187"/>
        <end position="191"/>
    </location>
    <ligand>
        <name>ATP</name>
        <dbReference type="ChEBI" id="CHEBI:30616"/>
    </ligand>
</feature>
<dbReference type="eggNOG" id="KOG1386">
    <property type="taxonomic scope" value="Eukaryota"/>
</dbReference>
<gene>
    <name evidence="6" type="ORF">THAOC_22628</name>
</gene>
<dbReference type="GO" id="GO:0017110">
    <property type="term" value="F:nucleoside diphosphate phosphatase activity"/>
    <property type="evidence" value="ECO:0007669"/>
    <property type="project" value="TreeGrafter"/>
</dbReference>
<feature type="chain" id="PRO_5003836559" evidence="5">
    <location>
        <begin position="22"/>
        <end position="379"/>
    </location>
</feature>
<organism evidence="6 7">
    <name type="scientific">Thalassiosira oceanica</name>
    <name type="common">Marine diatom</name>
    <dbReference type="NCBI Taxonomy" id="159749"/>
    <lineage>
        <taxon>Eukaryota</taxon>
        <taxon>Sar</taxon>
        <taxon>Stramenopiles</taxon>
        <taxon>Ochrophyta</taxon>
        <taxon>Bacillariophyta</taxon>
        <taxon>Coscinodiscophyceae</taxon>
        <taxon>Thalassiosirophycidae</taxon>
        <taxon>Thalassiosirales</taxon>
        <taxon>Thalassiosiraceae</taxon>
        <taxon>Thalassiosira</taxon>
    </lineage>
</organism>